<feature type="transmembrane region" description="Helical" evidence="1">
    <location>
        <begin position="69"/>
        <end position="87"/>
    </location>
</feature>
<dbReference type="RefSeq" id="WP_132246319.1">
    <property type="nucleotide sequence ID" value="NZ_SLZU01000011.1"/>
</dbReference>
<keyword evidence="1" id="KW-0472">Membrane</keyword>
<feature type="transmembrane region" description="Helical" evidence="1">
    <location>
        <begin position="41"/>
        <end position="60"/>
    </location>
</feature>
<dbReference type="EMBL" id="SLZU01000011">
    <property type="protein sequence ID" value="TCS61447.1"/>
    <property type="molecule type" value="Genomic_DNA"/>
</dbReference>
<gene>
    <name evidence="2" type="ORF">EDD52_11144</name>
</gene>
<evidence type="ECO:0000256" key="1">
    <source>
        <dbReference type="SAM" id="Phobius"/>
    </source>
</evidence>
<evidence type="ECO:0000313" key="2">
    <source>
        <dbReference type="EMBL" id="TCS61447.1"/>
    </source>
</evidence>
<accession>A0A4R3J7M9</accession>
<evidence type="ECO:0000313" key="3">
    <source>
        <dbReference type="Proteomes" id="UP000295696"/>
    </source>
</evidence>
<keyword evidence="1" id="KW-0812">Transmembrane</keyword>
<dbReference type="OrthoDB" id="7067875at2"/>
<name>A0A4R3J7M9_9RHOB</name>
<organism evidence="2 3">
    <name type="scientific">Primorskyibacter sedentarius</name>
    <dbReference type="NCBI Taxonomy" id="745311"/>
    <lineage>
        <taxon>Bacteria</taxon>
        <taxon>Pseudomonadati</taxon>
        <taxon>Pseudomonadota</taxon>
        <taxon>Alphaproteobacteria</taxon>
        <taxon>Rhodobacterales</taxon>
        <taxon>Roseobacteraceae</taxon>
        <taxon>Primorskyibacter</taxon>
    </lineage>
</organism>
<reference evidence="2 3" key="1">
    <citation type="submission" date="2019-03" db="EMBL/GenBank/DDBJ databases">
        <title>Genomic Encyclopedia of Type Strains, Phase IV (KMG-IV): sequencing the most valuable type-strain genomes for metagenomic binning, comparative biology and taxonomic classification.</title>
        <authorList>
            <person name="Goeker M."/>
        </authorList>
    </citation>
    <scope>NUCLEOTIDE SEQUENCE [LARGE SCALE GENOMIC DNA]</scope>
    <source>
        <strain evidence="2 3">DSM 104836</strain>
    </source>
</reference>
<feature type="transmembrane region" description="Helical" evidence="1">
    <location>
        <begin position="132"/>
        <end position="152"/>
    </location>
</feature>
<dbReference type="Proteomes" id="UP000295696">
    <property type="component" value="Unassembled WGS sequence"/>
</dbReference>
<protein>
    <submittedName>
        <fullName evidence="2">Uncharacterized protein</fullName>
    </submittedName>
</protein>
<keyword evidence="1" id="KW-1133">Transmembrane helix</keyword>
<keyword evidence="3" id="KW-1185">Reference proteome</keyword>
<proteinExistence type="predicted"/>
<comment type="caution">
    <text evidence="2">The sequence shown here is derived from an EMBL/GenBank/DDBJ whole genome shotgun (WGS) entry which is preliminary data.</text>
</comment>
<dbReference type="AlphaFoldDB" id="A0A4R3J7M9"/>
<sequence length="238" mass="25847">MSQSSFDRLCLLAGGLVLAAAFVAAAISHDAFSTFFGREDSPVENLTALVLFSAGAMLIVRTLAKRGEWAVHAVALGVLYGAVYIWAGGEEISWGQRLLGFETPKFFAENNDQGEFTIHNLVVGGVKLDESLFGPILSIVILTYLVVLPLMWRRFAWVKRLASTLSVPVPGRHHALYALAVTLIIPLLGESRRWEVYECIFALLSMGIFVNPANHLWYSPDAVGAKGEDTGQAVGALL</sequence>